<organism evidence="1 2">
    <name type="scientific">Paenibacillus pabuli</name>
    <dbReference type="NCBI Taxonomy" id="1472"/>
    <lineage>
        <taxon>Bacteria</taxon>
        <taxon>Bacillati</taxon>
        <taxon>Bacillota</taxon>
        <taxon>Bacilli</taxon>
        <taxon>Bacillales</taxon>
        <taxon>Paenibacillaceae</taxon>
        <taxon>Paenibacillus</taxon>
    </lineage>
</organism>
<comment type="caution">
    <text evidence="1">The sequence shown here is derived from an EMBL/GenBank/DDBJ whole genome shotgun (WGS) entry which is preliminary data.</text>
</comment>
<keyword evidence="2" id="KW-1185">Reference proteome</keyword>
<evidence type="ECO:0000313" key="2">
    <source>
        <dbReference type="Proteomes" id="UP000248827"/>
    </source>
</evidence>
<reference evidence="1 2" key="1">
    <citation type="submission" date="2018-06" db="EMBL/GenBank/DDBJ databases">
        <title>Freshwater and sediment microbial communities from various areas in North America, analyzing microbe dynamics in response to fracking.</title>
        <authorList>
            <person name="Lamendella R."/>
        </authorList>
    </citation>
    <scope>NUCLEOTIDE SEQUENCE [LARGE SCALE GENOMIC DNA]</scope>
    <source>
        <strain evidence="1 2">NG-13</strain>
    </source>
</reference>
<protein>
    <submittedName>
        <fullName evidence="1">Uncharacterized protein</fullName>
    </submittedName>
</protein>
<name>A0ABX9BJ02_9BACL</name>
<proteinExistence type="predicted"/>
<dbReference type="EMBL" id="QLLI01000007">
    <property type="protein sequence ID" value="RAI94533.1"/>
    <property type="molecule type" value="Genomic_DNA"/>
</dbReference>
<sequence length="42" mass="4710">MRLKKIITILLFSTILLSVIHQYPIDIKIQSFGPSTHGDGTL</sequence>
<evidence type="ECO:0000313" key="1">
    <source>
        <dbReference type="EMBL" id="RAI94533.1"/>
    </source>
</evidence>
<dbReference type="Proteomes" id="UP000248827">
    <property type="component" value="Unassembled WGS sequence"/>
</dbReference>
<accession>A0ABX9BJ02</accession>
<gene>
    <name evidence="1" type="ORF">DET54_10768</name>
</gene>